<feature type="signal peptide" evidence="2">
    <location>
        <begin position="1"/>
        <end position="18"/>
    </location>
</feature>
<keyword evidence="2" id="KW-0732">Signal</keyword>
<accession>A0ABY4HJ38</accession>
<feature type="region of interest" description="Disordered" evidence="1">
    <location>
        <begin position="179"/>
        <end position="212"/>
    </location>
</feature>
<gene>
    <name evidence="3" type="ORF">LXD69_11885</name>
</gene>
<sequence length="289" mass="30230">MKKFYCYLFISLCSISVAQVGIGTTTPKAALDVTSNTYGTLIVRTSLTSNTDNSTIINPNGGNIAESTLVYNDGLSGLKPSGFYFWSNDKWNCINCKEYGNLKHSFKASDHNGWYLLDGRSTSSLSTNAQAIATALGLGANLPDATNKVLKGKNTSETLASTVGANSVTLSQSNLPNVNFTGTTSTGGSHTHSGTTSTDGSHSHSYTDRGNTTYNTNAYSSSYGPINPVADNTSGSYSTGSSGNHSHSLNINSAGSHNHTVTVNSGGTNTAIDTTPLSLVTNVFIYLGE</sequence>
<evidence type="ECO:0000313" key="4">
    <source>
        <dbReference type="Proteomes" id="UP000830454"/>
    </source>
</evidence>
<organism evidence="3 4">
    <name type="scientific">Flavobacterium sediminilitoris</name>
    <dbReference type="NCBI Taxonomy" id="2024526"/>
    <lineage>
        <taxon>Bacteria</taxon>
        <taxon>Pseudomonadati</taxon>
        <taxon>Bacteroidota</taxon>
        <taxon>Flavobacteriia</taxon>
        <taxon>Flavobacteriales</taxon>
        <taxon>Flavobacteriaceae</taxon>
        <taxon>Flavobacterium</taxon>
    </lineage>
</organism>
<proteinExistence type="predicted"/>
<reference evidence="3" key="2">
    <citation type="submission" date="2022-04" db="EMBL/GenBank/DDBJ databases">
        <title>Complete Genome Sequence of Flavobacterium sediminilitoris YSM-43, Isolated from a Tidal Sediment.</title>
        <authorList>
            <person name="Lee P.A."/>
        </authorList>
    </citation>
    <scope>NUCLEOTIDE SEQUENCE</scope>
    <source>
        <strain evidence="3">YSM-43</strain>
    </source>
</reference>
<keyword evidence="4" id="KW-1185">Reference proteome</keyword>
<reference evidence="3" key="1">
    <citation type="submission" date="2021-12" db="EMBL/GenBank/DDBJ databases">
        <authorList>
            <person name="Cha I.-T."/>
            <person name="Lee K.-E."/>
            <person name="Park S.-J."/>
        </authorList>
    </citation>
    <scope>NUCLEOTIDE SEQUENCE</scope>
    <source>
        <strain evidence="3">YSM-43</strain>
    </source>
</reference>
<evidence type="ECO:0000256" key="1">
    <source>
        <dbReference type="SAM" id="MobiDB-lite"/>
    </source>
</evidence>
<feature type="compositionally biased region" description="Low complexity" evidence="1">
    <location>
        <begin position="234"/>
        <end position="253"/>
    </location>
</feature>
<evidence type="ECO:0000313" key="3">
    <source>
        <dbReference type="EMBL" id="UOX32740.1"/>
    </source>
</evidence>
<feature type="region of interest" description="Disordered" evidence="1">
    <location>
        <begin position="234"/>
        <end position="262"/>
    </location>
</feature>
<feature type="chain" id="PRO_5045385780" evidence="2">
    <location>
        <begin position="19"/>
        <end position="289"/>
    </location>
</feature>
<dbReference type="Proteomes" id="UP000830454">
    <property type="component" value="Chromosome"/>
</dbReference>
<dbReference type="RefSeq" id="WP_246915585.1">
    <property type="nucleotide sequence ID" value="NZ_CP090145.1"/>
</dbReference>
<feature type="compositionally biased region" description="Low complexity" evidence="1">
    <location>
        <begin position="181"/>
        <end position="200"/>
    </location>
</feature>
<protein>
    <submittedName>
        <fullName evidence="3">Uncharacterized protein</fullName>
    </submittedName>
</protein>
<evidence type="ECO:0000256" key="2">
    <source>
        <dbReference type="SAM" id="SignalP"/>
    </source>
</evidence>
<dbReference type="EMBL" id="CP090145">
    <property type="protein sequence ID" value="UOX32740.1"/>
    <property type="molecule type" value="Genomic_DNA"/>
</dbReference>
<name>A0ABY4HJ38_9FLAO</name>